<dbReference type="InterPro" id="IPR045087">
    <property type="entry name" value="Cu-oxidase_fam"/>
</dbReference>
<dbReference type="SUPFAM" id="SSF49503">
    <property type="entry name" value="Cupredoxins"/>
    <property type="match status" value="3"/>
</dbReference>
<dbReference type="InterPro" id="IPR011706">
    <property type="entry name" value="Cu-oxidase_C"/>
</dbReference>
<name>A0A2A2AIU5_9BURK</name>
<evidence type="ECO:0000259" key="4">
    <source>
        <dbReference type="Pfam" id="PF07731"/>
    </source>
</evidence>
<evidence type="ECO:0000256" key="3">
    <source>
        <dbReference type="ARBA" id="ARBA00023002"/>
    </source>
</evidence>
<dbReference type="GO" id="GO:0042597">
    <property type="term" value="C:periplasmic space"/>
    <property type="evidence" value="ECO:0007669"/>
    <property type="project" value="UniProtKB-SubCell"/>
</dbReference>
<dbReference type="AlphaFoldDB" id="A0A2A2AIU5"/>
<evidence type="ECO:0000256" key="1">
    <source>
        <dbReference type="ARBA" id="ARBA00004418"/>
    </source>
</evidence>
<dbReference type="EMBL" id="NSJB01000001">
    <property type="protein sequence ID" value="PAT38500.1"/>
    <property type="molecule type" value="Genomic_DNA"/>
</dbReference>
<dbReference type="Gene3D" id="2.60.40.420">
    <property type="entry name" value="Cupredoxins - blue copper proteins"/>
    <property type="match status" value="3"/>
</dbReference>
<feature type="domain" description="Plastocyanin-like" evidence="5">
    <location>
        <begin position="120"/>
        <end position="225"/>
    </location>
</feature>
<evidence type="ECO:0000259" key="5">
    <source>
        <dbReference type="Pfam" id="PF07732"/>
    </source>
</evidence>
<dbReference type="CDD" id="cd13881">
    <property type="entry name" value="CuRO_2_McoC_like"/>
    <property type="match status" value="1"/>
</dbReference>
<reference evidence="6 7" key="1">
    <citation type="submission" date="2017-08" db="EMBL/GenBank/DDBJ databases">
        <title>WGS of Clinical strains of the CDC Group NO-1 linked to zoonotic infections in humans.</title>
        <authorList>
            <person name="Bernier A.-M."/>
            <person name="Bernard K."/>
        </authorList>
    </citation>
    <scope>NUCLEOTIDE SEQUENCE [LARGE SCALE GENOMIC DNA]</scope>
    <source>
        <strain evidence="6 7">NML00-0135</strain>
    </source>
</reference>
<gene>
    <name evidence="6" type="ORF">CK625_03180</name>
</gene>
<dbReference type="InterPro" id="IPR002355">
    <property type="entry name" value="Cu_oxidase_Cu_BS"/>
</dbReference>
<evidence type="ECO:0000313" key="7">
    <source>
        <dbReference type="Proteomes" id="UP000218054"/>
    </source>
</evidence>
<keyword evidence="7" id="KW-1185">Reference proteome</keyword>
<evidence type="ECO:0000256" key="2">
    <source>
        <dbReference type="ARBA" id="ARBA00022723"/>
    </source>
</evidence>
<sequence>MAHNPGPSAGWQLDTAPHRTSALFHRFPHMPLTHLQQQRRRLVLGLGASAALAPLGLRAAMDSHAELVYTGPSELAPLSALHRHRAHQRLPRLPNRARRPGLFRGRIVAMPAQLQLAKRGRTATYCYNLSTPGPLVEVYEGDRVEIDFFNRLPQPSTIHWHGLAIPADQDGAPQDFIPAGGHRRYQFTLPPGSAGTHWYHPHPHMLTAEQVYRGLAGALIVRERNDPLRHIPEQELFISDLKLGQDGQILPNDREDWMNGREGQFILINGRQLPLITLAGTQRWRIWNACSARYLRLSLDGVPFTQVGTDGGLLGAPRHNLQELLLAPAERAEIIVSALPGQQRAQLIAEPYDRGAMGRLAGPSQRRLLADIDMLLSPQHPVLDIPDVLRPIAALQNPTAQHMVAFSDYVDLQAAPPANPYERPKDMLFLVNGQAYDLQRVDIEGQLGAVEEWTLVNASAMGMEHPFHIHGGHFQVIEREYQGQVTPEPFLAWRDTLNLRAGESARIRMRITEPGLRMFHCHILEHEDLGMMGNLLVR</sequence>
<dbReference type="InterPro" id="IPR008972">
    <property type="entry name" value="Cupredoxin"/>
</dbReference>
<dbReference type="PROSITE" id="PS00080">
    <property type="entry name" value="MULTICOPPER_OXIDASE2"/>
    <property type="match status" value="1"/>
</dbReference>
<feature type="domain" description="Plastocyanin-like" evidence="4">
    <location>
        <begin position="425"/>
        <end position="538"/>
    </location>
</feature>
<dbReference type="Proteomes" id="UP000218054">
    <property type="component" value="Unassembled WGS sequence"/>
</dbReference>
<proteinExistence type="predicted"/>
<comment type="subcellular location">
    <subcellularLocation>
        <location evidence="1">Periplasm</location>
    </subcellularLocation>
</comment>
<dbReference type="Pfam" id="PF07731">
    <property type="entry name" value="Cu-oxidase_2"/>
    <property type="match status" value="1"/>
</dbReference>
<dbReference type="GO" id="GO:0016491">
    <property type="term" value="F:oxidoreductase activity"/>
    <property type="evidence" value="ECO:0007669"/>
    <property type="project" value="UniProtKB-KW"/>
</dbReference>
<keyword evidence="3" id="KW-0560">Oxidoreductase</keyword>
<dbReference type="InterPro" id="IPR011707">
    <property type="entry name" value="Cu-oxidase-like_N"/>
</dbReference>
<protein>
    <submittedName>
        <fullName evidence="6">Copper oxidase</fullName>
    </submittedName>
</protein>
<comment type="caution">
    <text evidence="6">The sequence shown here is derived from an EMBL/GenBank/DDBJ whole genome shotgun (WGS) entry which is preliminary data.</text>
</comment>
<dbReference type="GO" id="GO:0005507">
    <property type="term" value="F:copper ion binding"/>
    <property type="evidence" value="ECO:0007669"/>
    <property type="project" value="InterPro"/>
</dbReference>
<organism evidence="6 7">
    <name type="scientific">Vandammella animalimorsus</name>
    <dbReference type="NCBI Taxonomy" id="2029117"/>
    <lineage>
        <taxon>Bacteria</taxon>
        <taxon>Pseudomonadati</taxon>
        <taxon>Pseudomonadota</taxon>
        <taxon>Betaproteobacteria</taxon>
        <taxon>Burkholderiales</taxon>
        <taxon>Comamonadaceae</taxon>
        <taxon>Vandammella</taxon>
    </lineage>
</organism>
<dbReference type="Pfam" id="PF07732">
    <property type="entry name" value="Cu-oxidase_3"/>
    <property type="match status" value="1"/>
</dbReference>
<accession>A0A2A2AIU5</accession>
<dbReference type="PANTHER" id="PTHR11709">
    <property type="entry name" value="MULTI-COPPER OXIDASE"/>
    <property type="match status" value="1"/>
</dbReference>
<keyword evidence="2" id="KW-0479">Metal-binding</keyword>
<dbReference type="PANTHER" id="PTHR11709:SF2">
    <property type="entry name" value="MULTICOPPER OXIDASE LPR1"/>
    <property type="match status" value="1"/>
</dbReference>
<evidence type="ECO:0000313" key="6">
    <source>
        <dbReference type="EMBL" id="PAT38500.1"/>
    </source>
</evidence>